<evidence type="ECO:0000256" key="1">
    <source>
        <dbReference type="ARBA" id="ARBA00004225"/>
    </source>
</evidence>
<organism evidence="12 13">
    <name type="scientific">Triparma laevis f. longispina</name>
    <dbReference type="NCBI Taxonomy" id="1714387"/>
    <lineage>
        <taxon>Eukaryota</taxon>
        <taxon>Sar</taxon>
        <taxon>Stramenopiles</taxon>
        <taxon>Ochrophyta</taxon>
        <taxon>Bolidophyceae</taxon>
        <taxon>Parmales</taxon>
        <taxon>Triparmaceae</taxon>
        <taxon>Triparma</taxon>
    </lineage>
</organism>
<comment type="subcellular location">
    <subcellularLocation>
        <location evidence="1">Mitochondrion membrane</location>
        <topology evidence="1">Multi-pass membrane protein</topology>
    </subcellularLocation>
</comment>
<evidence type="ECO:0000256" key="11">
    <source>
        <dbReference type="SAM" id="MobiDB-lite"/>
    </source>
</evidence>
<evidence type="ECO:0000256" key="5">
    <source>
        <dbReference type="ARBA" id="ARBA00022737"/>
    </source>
</evidence>
<dbReference type="Proteomes" id="UP001165122">
    <property type="component" value="Unassembled WGS sequence"/>
</dbReference>
<keyword evidence="8 9" id="KW-0472">Membrane</keyword>
<evidence type="ECO:0000256" key="3">
    <source>
        <dbReference type="ARBA" id="ARBA00022448"/>
    </source>
</evidence>
<evidence type="ECO:0000256" key="7">
    <source>
        <dbReference type="ARBA" id="ARBA00023128"/>
    </source>
</evidence>
<dbReference type="AlphaFoldDB" id="A0A9W7C562"/>
<keyword evidence="13" id="KW-1185">Reference proteome</keyword>
<reference evidence="13" key="1">
    <citation type="journal article" date="2023" name="Commun. Biol.">
        <title>Genome analysis of Parmales, the sister group of diatoms, reveals the evolutionary specialization of diatoms from phago-mixotrophs to photoautotrophs.</title>
        <authorList>
            <person name="Ban H."/>
            <person name="Sato S."/>
            <person name="Yoshikawa S."/>
            <person name="Yamada K."/>
            <person name="Nakamura Y."/>
            <person name="Ichinomiya M."/>
            <person name="Sato N."/>
            <person name="Blanc-Mathieu R."/>
            <person name="Endo H."/>
            <person name="Kuwata A."/>
            <person name="Ogata H."/>
        </authorList>
    </citation>
    <scope>NUCLEOTIDE SEQUENCE [LARGE SCALE GENOMIC DNA]</scope>
    <source>
        <strain evidence="13">NIES 3700</strain>
    </source>
</reference>
<sequence>MASAAVPGNANVNASRETASNVAGTASNQSTNLLNQFPQSSPSSLPPPLPPTPLVNYFSGVLGGISVTFVGHPFDTIKVRLQTQPTAPTGEGMLYKSTVDCVKQTFRGEGLRGFYAGVASPLLGQMYFRAGSFAAFHYIHDIVESNLNPNLTTPNPSSPSDNASKYKRLILSGAVTGSFITILENPIDVIKTKLQVLIMKEKVNKNYIKPFHDTPSCVKFLVTKYGVGGLFHGFTATLIRNIPANAVFFPVNEIMKDVIIKRNGYGGERELSILERLGCGACAGFSYWVGTCPLDCIKSQMMMTRQEQNMTWLSTARVMYSEGGIMRFYQGVVPLAARSIPACGAMFATVDFARNYLTTNTNL</sequence>
<evidence type="ECO:0000313" key="13">
    <source>
        <dbReference type="Proteomes" id="UP001165122"/>
    </source>
</evidence>
<evidence type="ECO:0000256" key="2">
    <source>
        <dbReference type="ARBA" id="ARBA00006375"/>
    </source>
</evidence>
<evidence type="ECO:0000256" key="10">
    <source>
        <dbReference type="RuleBase" id="RU000488"/>
    </source>
</evidence>
<dbReference type="GO" id="GO:0022857">
    <property type="term" value="F:transmembrane transporter activity"/>
    <property type="evidence" value="ECO:0007669"/>
    <property type="project" value="TreeGrafter"/>
</dbReference>
<feature type="repeat" description="Solcar" evidence="9">
    <location>
        <begin position="51"/>
        <end position="142"/>
    </location>
</feature>
<dbReference type="InterPro" id="IPR023395">
    <property type="entry name" value="MCP_dom_sf"/>
</dbReference>
<dbReference type="Gene3D" id="1.50.40.10">
    <property type="entry name" value="Mitochondrial carrier domain"/>
    <property type="match status" value="2"/>
</dbReference>
<dbReference type="Pfam" id="PF00153">
    <property type="entry name" value="Mito_carr"/>
    <property type="match status" value="3"/>
</dbReference>
<evidence type="ECO:0000256" key="8">
    <source>
        <dbReference type="ARBA" id="ARBA00023136"/>
    </source>
</evidence>
<evidence type="ECO:0000256" key="9">
    <source>
        <dbReference type="PROSITE-ProRule" id="PRU00282"/>
    </source>
</evidence>
<accession>A0A9W7C562</accession>
<keyword evidence="4 9" id="KW-0812">Transmembrane</keyword>
<name>A0A9W7C562_9STRA</name>
<dbReference type="GO" id="GO:0031966">
    <property type="term" value="C:mitochondrial membrane"/>
    <property type="evidence" value="ECO:0007669"/>
    <property type="project" value="UniProtKB-SubCell"/>
</dbReference>
<dbReference type="InterPro" id="IPR050567">
    <property type="entry name" value="Mitochondrial_Carrier"/>
</dbReference>
<dbReference type="PANTHER" id="PTHR45624">
    <property type="entry name" value="MITOCHONDRIAL BASIC AMINO ACIDS TRANSPORTER-RELATED"/>
    <property type="match status" value="1"/>
</dbReference>
<evidence type="ECO:0000256" key="6">
    <source>
        <dbReference type="ARBA" id="ARBA00022989"/>
    </source>
</evidence>
<dbReference type="PANTHER" id="PTHR45624:SF24">
    <property type="entry name" value="MITOCHONDRIAL SUBSTRATE CARRIER FAMILY PROTEIN G"/>
    <property type="match status" value="1"/>
</dbReference>
<dbReference type="PROSITE" id="PS50920">
    <property type="entry name" value="SOLCAR"/>
    <property type="match status" value="3"/>
</dbReference>
<evidence type="ECO:0000256" key="4">
    <source>
        <dbReference type="ARBA" id="ARBA00022692"/>
    </source>
</evidence>
<feature type="region of interest" description="Disordered" evidence="11">
    <location>
        <begin position="1"/>
        <end position="24"/>
    </location>
</feature>
<comment type="similarity">
    <text evidence="2 10">Belongs to the mitochondrial carrier (TC 2.A.29) family.</text>
</comment>
<keyword evidence="3 10" id="KW-0813">Transport</keyword>
<feature type="repeat" description="Solcar" evidence="9">
    <location>
        <begin position="271"/>
        <end position="356"/>
    </location>
</feature>
<dbReference type="EMBL" id="BRXW01000039">
    <property type="protein sequence ID" value="GMI02097.1"/>
    <property type="molecule type" value="Genomic_DNA"/>
</dbReference>
<feature type="repeat" description="Solcar" evidence="9">
    <location>
        <begin position="164"/>
        <end position="258"/>
    </location>
</feature>
<dbReference type="OrthoDB" id="193856at2759"/>
<keyword evidence="5" id="KW-0677">Repeat</keyword>
<keyword evidence="7" id="KW-0496">Mitochondrion</keyword>
<evidence type="ECO:0008006" key="14">
    <source>
        <dbReference type="Google" id="ProtNLM"/>
    </source>
</evidence>
<comment type="caution">
    <text evidence="12">The sequence shown here is derived from an EMBL/GenBank/DDBJ whole genome shotgun (WGS) entry which is preliminary data.</text>
</comment>
<proteinExistence type="inferred from homology"/>
<gene>
    <name evidence="12" type="ORF">TrLO_g10464</name>
</gene>
<dbReference type="InterPro" id="IPR018108">
    <property type="entry name" value="MCP_transmembrane"/>
</dbReference>
<feature type="compositionally biased region" description="Polar residues" evidence="11">
    <location>
        <begin position="10"/>
        <end position="24"/>
    </location>
</feature>
<keyword evidence="6" id="KW-1133">Transmembrane helix</keyword>
<evidence type="ECO:0000313" key="12">
    <source>
        <dbReference type="EMBL" id="GMI02097.1"/>
    </source>
</evidence>
<protein>
    <recommendedName>
        <fullName evidence="14">Mitochondrial carrier protein</fullName>
    </recommendedName>
</protein>
<dbReference type="SUPFAM" id="SSF103506">
    <property type="entry name" value="Mitochondrial carrier"/>
    <property type="match status" value="1"/>
</dbReference>